<reference evidence="2 3" key="1">
    <citation type="submission" date="2016-01" db="EMBL/GenBank/DDBJ databases">
        <authorList>
            <person name="Oliw E.H."/>
        </authorList>
    </citation>
    <scope>NUCLEOTIDE SEQUENCE [LARGE SCALE GENOMIC DNA]</scope>
    <source>
        <strain evidence="2 3">MDcuke</strain>
    </source>
</reference>
<dbReference type="Pfam" id="PF13973">
    <property type="entry name" value="DUF4222"/>
    <property type="match status" value="1"/>
</dbReference>
<dbReference type="RefSeq" id="WP_233479892.1">
    <property type="nucleotide sequence ID" value="NZ_CP013970.1"/>
</dbReference>
<dbReference type="InterPro" id="IPR025317">
    <property type="entry name" value="DUF4222"/>
</dbReference>
<dbReference type="EMBL" id="CP013970">
    <property type="protein sequence ID" value="AXF77171.1"/>
    <property type="molecule type" value="Genomic_DNA"/>
</dbReference>
<dbReference type="AlphaFoldDB" id="A0A345CUQ4"/>
<gene>
    <name evidence="2" type="ORF">AV903_15880</name>
</gene>
<sequence>MKNKNSGLTASGQTHPKNDNSVVTPYPGQCWKDNRGHNVTVAGASIHRVKFIRDGYSSPCEVPTARFLKEFTLFHGGEHA</sequence>
<protein>
    <submittedName>
        <fullName evidence="2">DUF4222 domain-containing protein</fullName>
    </submittedName>
</protein>
<name>A0A345CUQ4_9GAMM</name>
<evidence type="ECO:0000256" key="1">
    <source>
        <dbReference type="SAM" id="MobiDB-lite"/>
    </source>
</evidence>
<organism evidence="2 3">
    <name type="scientific">Erwinia tracheiphila</name>
    <dbReference type="NCBI Taxonomy" id="65700"/>
    <lineage>
        <taxon>Bacteria</taxon>
        <taxon>Pseudomonadati</taxon>
        <taxon>Pseudomonadota</taxon>
        <taxon>Gammaproteobacteria</taxon>
        <taxon>Enterobacterales</taxon>
        <taxon>Erwiniaceae</taxon>
        <taxon>Erwinia</taxon>
    </lineage>
</organism>
<accession>A0A345CUQ4</accession>
<dbReference type="Proteomes" id="UP000264980">
    <property type="component" value="Chromosome"/>
</dbReference>
<evidence type="ECO:0000313" key="2">
    <source>
        <dbReference type="EMBL" id="AXF77171.1"/>
    </source>
</evidence>
<proteinExistence type="predicted"/>
<evidence type="ECO:0000313" key="3">
    <source>
        <dbReference type="Proteomes" id="UP000264980"/>
    </source>
</evidence>
<feature type="compositionally biased region" description="Polar residues" evidence="1">
    <location>
        <begin position="1"/>
        <end position="23"/>
    </location>
</feature>
<feature type="region of interest" description="Disordered" evidence="1">
    <location>
        <begin position="1"/>
        <end position="29"/>
    </location>
</feature>